<evidence type="ECO:0000313" key="1">
    <source>
        <dbReference type="EMBL" id="CYU89946.1"/>
    </source>
</evidence>
<reference evidence="1 2" key="1">
    <citation type="submission" date="2016-02" db="EMBL/GenBank/DDBJ databases">
        <authorList>
            <consortium name="Pathogen Informatics"/>
        </authorList>
    </citation>
    <scope>NUCLEOTIDE SEQUENCE [LARGE SCALE GENOMIC DNA]</scope>
    <source>
        <strain evidence="1 2">LSS52</strain>
    </source>
</reference>
<dbReference type="Proteomes" id="UP000072794">
    <property type="component" value="Unassembled WGS sequence"/>
</dbReference>
<protein>
    <submittedName>
        <fullName evidence="1">Uncharacterized protein</fullName>
    </submittedName>
</protein>
<proteinExistence type="predicted"/>
<name>A0A0Z8G0L9_STRSU</name>
<dbReference type="RefSeq" id="WP_044775838.1">
    <property type="nucleotide sequence ID" value="NZ_CEDY01000004.1"/>
</dbReference>
<gene>
    <name evidence="1" type="ORF">ERS132414_01227</name>
</gene>
<accession>A0A0Z8G0L9</accession>
<dbReference type="AlphaFoldDB" id="A0A0Z8G0L9"/>
<sequence>MAEIISKPLDLSRIVEVIRGTGFPCFGLDMGRDEVADNPSFFLYSDDGGLTPGTHANQYKRAFTLMFVTRESASFDDVGLIERLKDCRLIFDNSEIDKGNLVNTDEQVTATTLNFHQLIRIER</sequence>
<dbReference type="EMBL" id="FIHA01000022">
    <property type="protein sequence ID" value="CYU89946.1"/>
    <property type="molecule type" value="Genomic_DNA"/>
</dbReference>
<evidence type="ECO:0000313" key="2">
    <source>
        <dbReference type="Proteomes" id="UP000072794"/>
    </source>
</evidence>
<organism evidence="1 2">
    <name type="scientific">Streptococcus suis</name>
    <dbReference type="NCBI Taxonomy" id="1307"/>
    <lineage>
        <taxon>Bacteria</taxon>
        <taxon>Bacillati</taxon>
        <taxon>Bacillota</taxon>
        <taxon>Bacilli</taxon>
        <taxon>Lactobacillales</taxon>
        <taxon>Streptococcaceae</taxon>
        <taxon>Streptococcus</taxon>
    </lineage>
</organism>